<dbReference type="EMBL" id="JACSQJ010000001">
    <property type="protein sequence ID" value="MBD7986683.1"/>
    <property type="molecule type" value="Genomic_DNA"/>
</dbReference>
<dbReference type="RefSeq" id="WP_191727946.1">
    <property type="nucleotide sequence ID" value="NZ_JACSQJ010000001.1"/>
</dbReference>
<comment type="caution">
    <text evidence="2">The sequence shown here is derived from an EMBL/GenBank/DDBJ whole genome shotgun (WGS) entry which is preliminary data.</text>
</comment>
<feature type="chain" id="PRO_5047524517" description="Auto-transporter adhesin head GIN domain-containing protein" evidence="1">
    <location>
        <begin position="30"/>
        <end position="286"/>
    </location>
</feature>
<sequence>MRPIALSLPLSLPLSVLALALAAAPTARADDGRACAHEAPQSLALDIGDARTIEFHVGNGQLRLDGQPGRTGGLSGRACGSSAGELSRLRIEQSREGDTLVVRMVREDRTGWSLGNRYAYLDLAGSVPDGLQVEVSVGSGDVRATGLAALGLTVGSGDAGARRIRGAVEARVGSGDITLADIGSLDLGSIGSGDADVRGVRGDARVGSVGSGDLELADVGGSVDVGSLGSGDIELQRIAGSVVFGSVGSGDVDIDGVGGDLRVRALGSGSVDHAGVKGRVELPRKR</sequence>
<protein>
    <recommendedName>
        <fullName evidence="4">Auto-transporter adhesin head GIN domain-containing protein</fullName>
    </recommendedName>
</protein>
<proteinExistence type="predicted"/>
<dbReference type="Proteomes" id="UP000647183">
    <property type="component" value="Unassembled WGS sequence"/>
</dbReference>
<name>A0ABR8UG17_9GAMM</name>
<evidence type="ECO:0008006" key="4">
    <source>
        <dbReference type="Google" id="ProtNLM"/>
    </source>
</evidence>
<keyword evidence="3" id="KW-1185">Reference proteome</keyword>
<evidence type="ECO:0000313" key="3">
    <source>
        <dbReference type="Proteomes" id="UP000647183"/>
    </source>
</evidence>
<organism evidence="2 3">
    <name type="scientific">Luteimonas colneyensis</name>
    <dbReference type="NCBI Taxonomy" id="2762230"/>
    <lineage>
        <taxon>Bacteria</taxon>
        <taxon>Pseudomonadati</taxon>
        <taxon>Pseudomonadota</taxon>
        <taxon>Gammaproteobacteria</taxon>
        <taxon>Lysobacterales</taxon>
        <taxon>Lysobacteraceae</taxon>
        <taxon>Luteimonas</taxon>
    </lineage>
</organism>
<gene>
    <name evidence="2" type="ORF">H9645_01400</name>
</gene>
<reference evidence="2 3" key="1">
    <citation type="submission" date="2020-08" db="EMBL/GenBank/DDBJ databases">
        <title>A Genomic Blueprint of the Chicken Gut Microbiome.</title>
        <authorList>
            <person name="Gilroy R."/>
            <person name="Ravi A."/>
            <person name="Getino M."/>
            <person name="Pursley I."/>
            <person name="Horton D.L."/>
            <person name="Alikhan N.-F."/>
            <person name="Baker D."/>
            <person name="Gharbi K."/>
            <person name="Hall N."/>
            <person name="Watson M."/>
            <person name="Adriaenssens E.M."/>
            <person name="Foster-Nyarko E."/>
            <person name="Jarju S."/>
            <person name="Secka A."/>
            <person name="Antonio M."/>
            <person name="Oren A."/>
            <person name="Chaudhuri R."/>
            <person name="La Ragione R.M."/>
            <person name="Hildebrand F."/>
            <person name="Pallen M.J."/>
        </authorList>
    </citation>
    <scope>NUCLEOTIDE SEQUENCE [LARGE SCALE GENOMIC DNA]</scope>
    <source>
        <strain evidence="2 3">Sa2BVA3</strain>
    </source>
</reference>
<evidence type="ECO:0000256" key="1">
    <source>
        <dbReference type="SAM" id="SignalP"/>
    </source>
</evidence>
<feature type="signal peptide" evidence="1">
    <location>
        <begin position="1"/>
        <end position="29"/>
    </location>
</feature>
<dbReference type="Gene3D" id="2.160.20.120">
    <property type="match status" value="1"/>
</dbReference>
<accession>A0ABR8UG17</accession>
<evidence type="ECO:0000313" key="2">
    <source>
        <dbReference type="EMBL" id="MBD7986683.1"/>
    </source>
</evidence>
<keyword evidence="1" id="KW-0732">Signal</keyword>